<dbReference type="AlphaFoldDB" id="A0A0Q1B6I6"/>
<comment type="caution">
    <text evidence="2">The sequence shown here is derived from an EMBL/GenBank/DDBJ whole genome shotgun (WGS) entry which is preliminary data.</text>
</comment>
<evidence type="ECO:0000259" key="1">
    <source>
        <dbReference type="Pfam" id="PF05523"/>
    </source>
</evidence>
<dbReference type="Pfam" id="PF05523">
    <property type="entry name" value="FdtA"/>
    <property type="match status" value="1"/>
</dbReference>
<name>A0A0Q1B6I6_9ARCH</name>
<accession>A0A0Q1B6I6</accession>
<dbReference type="SUPFAM" id="SSF51182">
    <property type="entry name" value="RmlC-like cupins"/>
    <property type="match status" value="1"/>
</dbReference>
<dbReference type="InterPro" id="IPR011051">
    <property type="entry name" value="RmlC_Cupin_sf"/>
</dbReference>
<dbReference type="EMBL" id="LKBG01000093">
    <property type="protein sequence ID" value="KQB35706.1"/>
    <property type="molecule type" value="Genomic_DNA"/>
</dbReference>
<dbReference type="CDD" id="cd20292">
    <property type="entry name" value="cupin_QdtA-like"/>
    <property type="match status" value="1"/>
</dbReference>
<keyword evidence="3" id="KW-1185">Reference proteome</keyword>
<dbReference type="RefSeq" id="WP_055032382.1">
    <property type="nucleotide sequence ID" value="NZ_LKBG01000093.1"/>
</dbReference>
<sequence>MEDKENLIKYFSAPHIDERGILTVITDNIPIDNFKIKRVYYIKTLNKNVIRGGHAHYKQTQILYDIEGLLEIEYHTSINNGFLLLKEYEGIVISPLVWINIKSLTNECLYLVLANGEYNESEYIRDKNKFMELISNDS</sequence>
<feature type="domain" description="Sugar 3,4-ketoisomerase QdtA cupin" evidence="1">
    <location>
        <begin position="16"/>
        <end position="133"/>
    </location>
</feature>
<dbReference type="InterPro" id="IPR008894">
    <property type="entry name" value="QdtA_cupin_dom"/>
</dbReference>
<evidence type="ECO:0000313" key="2">
    <source>
        <dbReference type="EMBL" id="KQB35706.1"/>
    </source>
</evidence>
<organism evidence="2 3">
    <name type="scientific">Acidiplasma aeolicum</name>
    <dbReference type="NCBI Taxonomy" id="507754"/>
    <lineage>
        <taxon>Archaea</taxon>
        <taxon>Methanobacteriati</taxon>
        <taxon>Thermoplasmatota</taxon>
        <taxon>Thermoplasmata</taxon>
        <taxon>Thermoplasmatales</taxon>
        <taxon>Ferroplasmaceae</taxon>
        <taxon>Acidiplasma</taxon>
    </lineage>
</organism>
<dbReference type="Proteomes" id="UP000050320">
    <property type="component" value="Unassembled WGS sequence"/>
</dbReference>
<proteinExistence type="predicted"/>
<protein>
    <recommendedName>
        <fullName evidence="1">Sugar 3,4-ketoisomerase QdtA cupin domain-containing protein</fullName>
    </recommendedName>
</protein>
<dbReference type="InterPro" id="IPR014710">
    <property type="entry name" value="RmlC-like_jellyroll"/>
</dbReference>
<dbReference type="Gene3D" id="2.60.120.10">
    <property type="entry name" value="Jelly Rolls"/>
    <property type="match status" value="1"/>
</dbReference>
<reference evidence="2 3" key="1">
    <citation type="submission" date="2015-09" db="EMBL/GenBank/DDBJ databases">
        <title>Heavy metals and arsenic resistance mechanisms in polyextremophilic archaea of the family Ferroplasmaceae.</title>
        <authorList>
            <person name="Bulaev A.G."/>
            <person name="Kanygina A.V."/>
        </authorList>
    </citation>
    <scope>NUCLEOTIDE SEQUENCE [LARGE SCALE GENOMIC DNA]</scope>
    <source>
        <strain evidence="2 3">VT</strain>
    </source>
</reference>
<gene>
    <name evidence="2" type="ORF">AOG54_08660</name>
</gene>
<evidence type="ECO:0000313" key="3">
    <source>
        <dbReference type="Proteomes" id="UP000050320"/>
    </source>
</evidence>